<evidence type="ECO:0000256" key="2">
    <source>
        <dbReference type="ARBA" id="ARBA00022729"/>
    </source>
</evidence>
<accession>A0A1E7ZCW2</accession>
<name>A0A1E7ZCW2_9ALTE</name>
<dbReference type="SMART" id="SM00062">
    <property type="entry name" value="PBPb"/>
    <property type="match status" value="1"/>
</dbReference>
<evidence type="ECO:0000313" key="5">
    <source>
        <dbReference type="EMBL" id="OFC71365.1"/>
    </source>
</evidence>
<dbReference type="Pfam" id="PF00497">
    <property type="entry name" value="SBP_bac_3"/>
    <property type="match status" value="1"/>
</dbReference>
<evidence type="ECO:0000256" key="1">
    <source>
        <dbReference type="ARBA" id="ARBA00010333"/>
    </source>
</evidence>
<feature type="signal peptide" evidence="3">
    <location>
        <begin position="1"/>
        <end position="23"/>
    </location>
</feature>
<evidence type="ECO:0000259" key="4">
    <source>
        <dbReference type="SMART" id="SM00062"/>
    </source>
</evidence>
<dbReference type="OrthoDB" id="5296159at2"/>
<organism evidence="5 6">
    <name type="scientific">Alteromonas confluentis</name>
    <dbReference type="NCBI Taxonomy" id="1656094"/>
    <lineage>
        <taxon>Bacteria</taxon>
        <taxon>Pseudomonadati</taxon>
        <taxon>Pseudomonadota</taxon>
        <taxon>Gammaproteobacteria</taxon>
        <taxon>Alteromonadales</taxon>
        <taxon>Alteromonadaceae</taxon>
        <taxon>Alteromonas/Salinimonas group</taxon>
        <taxon>Alteromonas</taxon>
    </lineage>
</organism>
<dbReference type="Gene3D" id="3.40.190.10">
    <property type="entry name" value="Periplasmic binding protein-like II"/>
    <property type="match status" value="2"/>
</dbReference>
<dbReference type="SUPFAM" id="SSF53850">
    <property type="entry name" value="Periplasmic binding protein-like II"/>
    <property type="match status" value="1"/>
</dbReference>
<evidence type="ECO:0000256" key="3">
    <source>
        <dbReference type="SAM" id="SignalP"/>
    </source>
</evidence>
<dbReference type="STRING" id="1656094.BFC18_09440"/>
<evidence type="ECO:0000313" key="6">
    <source>
        <dbReference type="Proteomes" id="UP000175691"/>
    </source>
</evidence>
<keyword evidence="2 3" id="KW-0732">Signal</keyword>
<reference evidence="5 6" key="1">
    <citation type="submission" date="2016-08" db="EMBL/GenBank/DDBJ databases">
        <authorList>
            <person name="Seilhamer J.J."/>
        </authorList>
    </citation>
    <scope>NUCLEOTIDE SEQUENCE [LARGE SCALE GENOMIC DNA]</scope>
    <source>
        <strain evidence="5 6">KCTC 42603</strain>
    </source>
</reference>
<comment type="caution">
    <text evidence="5">The sequence shown here is derived from an EMBL/GenBank/DDBJ whole genome shotgun (WGS) entry which is preliminary data.</text>
</comment>
<gene>
    <name evidence="5" type="ORF">BFC18_09440</name>
</gene>
<dbReference type="Proteomes" id="UP000175691">
    <property type="component" value="Unassembled WGS sequence"/>
</dbReference>
<dbReference type="EMBL" id="MDHN01000015">
    <property type="protein sequence ID" value="OFC71365.1"/>
    <property type="molecule type" value="Genomic_DNA"/>
</dbReference>
<sequence length="267" mass="30653">MLKSLLIKASLLTLAFMPALSQAHTWMTIRIATTEYAPYTSSEMEHEGYMNHIISEAFLETGVEVEFVSLSWDEALEGALSGKFDAVSYGNYVREREDEFWHSEPITSENLVFYANKASGPRMWSALSDMKDFKMGITEDYLYNNELAAYIKEGKNVVEAKTDVDNFNALIDGDIDVFPIDELTGWYLLERDFNDAERDEISAIEPILSTVTTHLLVPNGRDNRLVLELFNKGLQELKRDGSLDKFKRLLREGYYQDPKKPVDFDRR</sequence>
<dbReference type="PANTHER" id="PTHR35936:SF25">
    <property type="entry name" value="ABC TRANSPORTER SUBSTRATE-BINDING PROTEIN"/>
    <property type="match status" value="1"/>
</dbReference>
<dbReference type="RefSeq" id="WP_070125058.1">
    <property type="nucleotide sequence ID" value="NZ_MDHN01000015.1"/>
</dbReference>
<feature type="domain" description="Solute-binding protein family 3/N-terminal" evidence="4">
    <location>
        <begin position="28"/>
        <end position="258"/>
    </location>
</feature>
<comment type="similarity">
    <text evidence="1">Belongs to the bacterial solute-binding protein 3 family.</text>
</comment>
<feature type="chain" id="PRO_5009209703" evidence="3">
    <location>
        <begin position="24"/>
        <end position="267"/>
    </location>
</feature>
<dbReference type="AlphaFoldDB" id="A0A1E7ZCW2"/>
<proteinExistence type="inferred from homology"/>
<protein>
    <submittedName>
        <fullName evidence="5">ABC transporter substrate-binding protein</fullName>
    </submittedName>
</protein>
<keyword evidence="6" id="KW-1185">Reference proteome</keyword>
<dbReference type="PANTHER" id="PTHR35936">
    <property type="entry name" value="MEMBRANE-BOUND LYTIC MUREIN TRANSGLYCOSYLASE F"/>
    <property type="match status" value="1"/>
</dbReference>
<dbReference type="InterPro" id="IPR001638">
    <property type="entry name" value="Solute-binding_3/MltF_N"/>
</dbReference>